<dbReference type="STRING" id="2769.R7Q4L9"/>
<keyword evidence="3" id="KW-1185">Reference proteome</keyword>
<dbReference type="Gene3D" id="3.40.830.10">
    <property type="entry name" value="LigB-like"/>
    <property type="match status" value="1"/>
</dbReference>
<dbReference type="OrthoDB" id="417112at2759"/>
<evidence type="ECO:0000313" key="2">
    <source>
        <dbReference type="EMBL" id="CDF32954.1"/>
    </source>
</evidence>
<gene>
    <name evidence="2" type="ORF">CHC_T00001786001</name>
</gene>
<organism evidence="2 3">
    <name type="scientific">Chondrus crispus</name>
    <name type="common">Carrageen Irish moss</name>
    <name type="synonym">Polymorpha crispa</name>
    <dbReference type="NCBI Taxonomy" id="2769"/>
    <lineage>
        <taxon>Eukaryota</taxon>
        <taxon>Rhodophyta</taxon>
        <taxon>Florideophyceae</taxon>
        <taxon>Rhodymeniophycidae</taxon>
        <taxon>Gigartinales</taxon>
        <taxon>Gigartinaceae</taxon>
        <taxon>Chondrus</taxon>
    </lineage>
</organism>
<evidence type="ECO:0000256" key="1">
    <source>
        <dbReference type="ARBA" id="ARBA00006315"/>
    </source>
</evidence>
<dbReference type="NCBIfam" id="TIGR04336">
    <property type="entry name" value="AmmeMemoSam_B"/>
    <property type="match status" value="1"/>
</dbReference>
<dbReference type="RefSeq" id="XP_005712757.1">
    <property type="nucleotide sequence ID" value="XM_005712700.1"/>
</dbReference>
<dbReference type="PANTHER" id="PTHR11060">
    <property type="entry name" value="PROTEIN MEMO1"/>
    <property type="match status" value="1"/>
</dbReference>
<reference evidence="3" key="1">
    <citation type="journal article" date="2013" name="Proc. Natl. Acad. Sci. U.S.A.">
        <title>Genome structure and metabolic features in the red seaweed Chondrus crispus shed light on evolution of the Archaeplastida.</title>
        <authorList>
            <person name="Collen J."/>
            <person name="Porcel B."/>
            <person name="Carre W."/>
            <person name="Ball S.G."/>
            <person name="Chaparro C."/>
            <person name="Tonon T."/>
            <person name="Barbeyron T."/>
            <person name="Michel G."/>
            <person name="Noel B."/>
            <person name="Valentin K."/>
            <person name="Elias M."/>
            <person name="Artiguenave F."/>
            <person name="Arun A."/>
            <person name="Aury J.M."/>
            <person name="Barbosa-Neto J.F."/>
            <person name="Bothwell J.H."/>
            <person name="Bouget F.Y."/>
            <person name="Brillet L."/>
            <person name="Cabello-Hurtado F."/>
            <person name="Capella-Gutierrez S."/>
            <person name="Charrier B."/>
            <person name="Cladiere L."/>
            <person name="Cock J.M."/>
            <person name="Coelho S.M."/>
            <person name="Colleoni C."/>
            <person name="Czjzek M."/>
            <person name="Da Silva C."/>
            <person name="Delage L."/>
            <person name="Denoeud F."/>
            <person name="Deschamps P."/>
            <person name="Dittami S.M."/>
            <person name="Gabaldon T."/>
            <person name="Gachon C.M."/>
            <person name="Groisillier A."/>
            <person name="Herve C."/>
            <person name="Jabbari K."/>
            <person name="Katinka M."/>
            <person name="Kloareg B."/>
            <person name="Kowalczyk N."/>
            <person name="Labadie K."/>
            <person name="Leblanc C."/>
            <person name="Lopez P.J."/>
            <person name="McLachlan D.H."/>
            <person name="Meslet-Cladiere L."/>
            <person name="Moustafa A."/>
            <person name="Nehr Z."/>
            <person name="Nyvall Collen P."/>
            <person name="Panaud O."/>
            <person name="Partensky F."/>
            <person name="Poulain J."/>
            <person name="Rensing S.A."/>
            <person name="Rousvoal S."/>
            <person name="Samson G."/>
            <person name="Symeonidi A."/>
            <person name="Weissenbach J."/>
            <person name="Zambounis A."/>
            <person name="Wincker P."/>
            <person name="Boyen C."/>
        </authorList>
    </citation>
    <scope>NUCLEOTIDE SEQUENCE [LARGE SCALE GENOMIC DNA]</scope>
    <source>
        <strain evidence="3">cv. Stackhouse</strain>
    </source>
</reference>
<dbReference type="OMA" id="NTICGKS"/>
<accession>R7Q4L9</accession>
<dbReference type="AlphaFoldDB" id="R7Q4L9"/>
<name>R7Q4L9_CHOCR</name>
<dbReference type="InterPro" id="IPR002737">
    <property type="entry name" value="MEMO1_fam"/>
</dbReference>
<dbReference type="PhylomeDB" id="R7Q4L9"/>
<evidence type="ECO:0000313" key="3">
    <source>
        <dbReference type="Proteomes" id="UP000012073"/>
    </source>
</evidence>
<dbReference type="EMBL" id="HG001623">
    <property type="protein sequence ID" value="CDF32954.1"/>
    <property type="molecule type" value="Genomic_DNA"/>
</dbReference>
<comment type="similarity">
    <text evidence="1">Belongs to the MEMO1 family.</text>
</comment>
<dbReference type="GeneID" id="17320472"/>
<dbReference type="Proteomes" id="UP000012073">
    <property type="component" value="Unassembled WGS sequence"/>
</dbReference>
<protein>
    <recommendedName>
        <fullName evidence="4">Protein MEMO1</fullName>
    </recommendedName>
</protein>
<dbReference type="PANTHER" id="PTHR11060:SF0">
    <property type="entry name" value="PROTEIN MEMO1"/>
    <property type="match status" value="1"/>
</dbReference>
<dbReference type="Pfam" id="PF01875">
    <property type="entry name" value="Memo"/>
    <property type="match status" value="1"/>
</dbReference>
<dbReference type="Gramene" id="CDF32954">
    <property type="protein sequence ID" value="CDF32954"/>
    <property type="gene ID" value="CHC_T00001786001"/>
</dbReference>
<proteinExistence type="inferred from homology"/>
<dbReference type="KEGG" id="ccp:CHC_T00001786001"/>
<dbReference type="CDD" id="cd07361">
    <property type="entry name" value="MEMO_like"/>
    <property type="match status" value="1"/>
</dbReference>
<evidence type="ECO:0008006" key="4">
    <source>
        <dbReference type="Google" id="ProtNLM"/>
    </source>
</evidence>
<sequence>MSSDMDAAEHSIEMHLPYVRHVFRDVHVKVVPVVVGSLSEEKERSFGRLFSTWLGDGESFFVISSDFCHWGTRFRYTTVDRRSEFIWQGIQRLDRDGMDAIESGSHSAFCNYQTRTDNTICGKHPIGLLLTALSYCSKHSGHNFSIRFVRYEQSSKCLTTSDSSVSYASALVQTTGSPTRNSRRA</sequence>